<dbReference type="Proteomes" id="UP001234297">
    <property type="component" value="Chromosome 2"/>
</dbReference>
<gene>
    <name evidence="1" type="ORF">MRB53_008065</name>
</gene>
<comment type="caution">
    <text evidence="1">The sequence shown here is derived from an EMBL/GenBank/DDBJ whole genome shotgun (WGS) entry which is preliminary data.</text>
</comment>
<reference evidence="1 2" key="1">
    <citation type="journal article" date="2022" name="Hortic Res">
        <title>A haplotype resolved chromosomal level avocado genome allows analysis of novel avocado genes.</title>
        <authorList>
            <person name="Nath O."/>
            <person name="Fletcher S.J."/>
            <person name="Hayward A."/>
            <person name="Shaw L.M."/>
            <person name="Masouleh A.K."/>
            <person name="Furtado A."/>
            <person name="Henry R.J."/>
            <person name="Mitter N."/>
        </authorList>
    </citation>
    <scope>NUCLEOTIDE SEQUENCE [LARGE SCALE GENOMIC DNA]</scope>
    <source>
        <strain evidence="2">cv. Hass</strain>
    </source>
</reference>
<proteinExistence type="predicted"/>
<sequence>MEKALNFRKSSGPIAPFPSSLFLLLYNGHCNITQISHYRSLTHSCHNPCGNFPYSILEKCPVSKNCDSGIARNSFPFFSSMAEKILVQARNPSQLGVELVNAIDERRFEDGWRLYEQYMHMDGFPRKSILNKVITAFAESQVHYWLDKAYGLVEMVFSENKYELLEKESLIYLSYVLARCGFPVPASTILRKMVEMEDFVPVSVWSGIIAHMSQTATGAYLAAELIFEIGYIFQNNRVDPRKKCNRPLLAMKPDTTAFNIALTGCLLSGTTKKAEQLLEFMPRVGVKTDVGLLIVMAHIYERNGHREEIKKLKRFIDEACSLNSSQIQQFHNCLLSCHLKFGDLDSASEMVLEMLQKSKEARRSLSAVTLVMEAAGTTKSSDFEPNSMQPSDQENSSFSVKFKLTDSKGPSFVEFSADRTFSRLDVETKELLDLLSAKLHKHVELVTSERGILQPTEKMYAKLVRTFLEAGKISDLAAFLIKADKENVPVSTENSAFVHVINACISLRWLDQSYDLLDEMRLAGVRTGSSVYSSLLKAYCEENRPREITSLLRDAQKDGIQLDSSCYEALIQSRVLQNDNSGALRLFKEMKEAKIPKTGQHQFEMLVRECADSGEAGLMAKLLEEIKEEQRVDCGVNDWNNVIHFFCKRRLMQDAQKALKKMMGLGHQPNAQTFHSLVTGYAALGGKYLEITELWGEMKVLALSSSMKFDQELLDSLLYSFVRGGFFLRANEVVEMMEREDLFIDKYKYRTLFLKYHRTLYKGKAPKFQTEAQCKRREAALTFKKWVGLN</sequence>
<name>A0ACC2MKP0_PERAE</name>
<evidence type="ECO:0000313" key="1">
    <source>
        <dbReference type="EMBL" id="KAJ8646317.1"/>
    </source>
</evidence>
<accession>A0ACC2MKP0</accession>
<keyword evidence="2" id="KW-1185">Reference proteome</keyword>
<evidence type="ECO:0000313" key="2">
    <source>
        <dbReference type="Proteomes" id="UP001234297"/>
    </source>
</evidence>
<dbReference type="EMBL" id="CM056810">
    <property type="protein sequence ID" value="KAJ8646317.1"/>
    <property type="molecule type" value="Genomic_DNA"/>
</dbReference>
<organism evidence="1 2">
    <name type="scientific">Persea americana</name>
    <name type="common">Avocado</name>
    <dbReference type="NCBI Taxonomy" id="3435"/>
    <lineage>
        <taxon>Eukaryota</taxon>
        <taxon>Viridiplantae</taxon>
        <taxon>Streptophyta</taxon>
        <taxon>Embryophyta</taxon>
        <taxon>Tracheophyta</taxon>
        <taxon>Spermatophyta</taxon>
        <taxon>Magnoliopsida</taxon>
        <taxon>Magnoliidae</taxon>
        <taxon>Laurales</taxon>
        <taxon>Lauraceae</taxon>
        <taxon>Persea</taxon>
    </lineage>
</organism>
<protein>
    <submittedName>
        <fullName evidence="1">Uncharacterized protein</fullName>
    </submittedName>
</protein>